<proteinExistence type="predicted"/>
<dbReference type="RefSeq" id="WP_183298634.1">
    <property type="nucleotide sequence ID" value="NZ_JACHWF010000001.1"/>
</dbReference>
<organism evidence="2 3">
    <name type="scientific">Cupriavidus alkaliphilus</name>
    <dbReference type="NCBI Taxonomy" id="942866"/>
    <lineage>
        <taxon>Bacteria</taxon>
        <taxon>Pseudomonadati</taxon>
        <taxon>Pseudomonadota</taxon>
        <taxon>Betaproteobacteria</taxon>
        <taxon>Burkholderiales</taxon>
        <taxon>Burkholderiaceae</taxon>
        <taxon>Cupriavidus</taxon>
    </lineage>
</organism>
<sequence>MIDFFLVRTDPMFRVHRPARDQNRQFGDAVRRLAEVKQHFETVCNSSGVQFRRREVRGQRAKESDGEMKKASARLAF</sequence>
<gene>
    <name evidence="2" type="ORF">FHX61_000857</name>
</gene>
<dbReference type="Proteomes" id="UP000578036">
    <property type="component" value="Unassembled WGS sequence"/>
</dbReference>
<keyword evidence="3" id="KW-1185">Reference proteome</keyword>
<feature type="compositionally biased region" description="Basic and acidic residues" evidence="1">
    <location>
        <begin position="55"/>
        <end position="70"/>
    </location>
</feature>
<protein>
    <submittedName>
        <fullName evidence="2">Uncharacterized protein</fullName>
    </submittedName>
</protein>
<evidence type="ECO:0000256" key="1">
    <source>
        <dbReference type="SAM" id="MobiDB-lite"/>
    </source>
</evidence>
<reference evidence="2 3" key="1">
    <citation type="submission" date="2020-08" db="EMBL/GenBank/DDBJ databases">
        <title>Genomic Encyclopedia of Type Strains, Phase IV (KMG-V): Genome sequencing to study the core and pangenomes of soil and plant-associated prokaryotes.</title>
        <authorList>
            <person name="Whitman W."/>
        </authorList>
    </citation>
    <scope>NUCLEOTIDE SEQUENCE [LARGE SCALE GENOMIC DNA]</scope>
    <source>
        <strain evidence="2 3">SLV-2362</strain>
    </source>
</reference>
<dbReference type="EMBL" id="JACHWF010000001">
    <property type="protein sequence ID" value="MBB3006241.1"/>
    <property type="molecule type" value="Genomic_DNA"/>
</dbReference>
<evidence type="ECO:0000313" key="3">
    <source>
        <dbReference type="Proteomes" id="UP000578036"/>
    </source>
</evidence>
<name>A0A7W4YQP0_9BURK</name>
<comment type="caution">
    <text evidence="2">The sequence shown here is derived from an EMBL/GenBank/DDBJ whole genome shotgun (WGS) entry which is preliminary data.</text>
</comment>
<feature type="region of interest" description="Disordered" evidence="1">
    <location>
        <begin position="55"/>
        <end position="77"/>
    </location>
</feature>
<accession>A0A7W4YQP0</accession>
<evidence type="ECO:0000313" key="2">
    <source>
        <dbReference type="EMBL" id="MBB3006241.1"/>
    </source>
</evidence>
<dbReference type="AlphaFoldDB" id="A0A7W4YQP0"/>